<keyword evidence="2 4" id="KW-0560">Oxidoreductase</keyword>
<evidence type="ECO:0000313" key="6">
    <source>
        <dbReference type="EMBL" id="SEI85640.1"/>
    </source>
</evidence>
<dbReference type="InterPro" id="IPR016163">
    <property type="entry name" value="Ald_DH_C"/>
</dbReference>
<evidence type="ECO:0000256" key="4">
    <source>
        <dbReference type="RuleBase" id="RU003345"/>
    </source>
</evidence>
<keyword evidence="7" id="KW-1185">Reference proteome</keyword>
<evidence type="ECO:0000313" key="7">
    <source>
        <dbReference type="Proteomes" id="UP000199403"/>
    </source>
</evidence>
<dbReference type="GO" id="GO:0016620">
    <property type="term" value="F:oxidoreductase activity, acting on the aldehyde or oxo group of donors, NAD or NADP as acceptor"/>
    <property type="evidence" value="ECO:0007669"/>
    <property type="project" value="InterPro"/>
</dbReference>
<dbReference type="RefSeq" id="WP_092169132.1">
    <property type="nucleotide sequence ID" value="NZ_FNZH01000001.1"/>
</dbReference>
<proteinExistence type="inferred from homology"/>
<dbReference type="OrthoDB" id="973869at2"/>
<dbReference type="Proteomes" id="UP000199403">
    <property type="component" value="Unassembled WGS sequence"/>
</dbReference>
<dbReference type="PROSITE" id="PS00687">
    <property type="entry name" value="ALDEHYDE_DEHYDR_GLU"/>
    <property type="match status" value="1"/>
</dbReference>
<comment type="similarity">
    <text evidence="1 4">Belongs to the aldehyde dehydrogenase family.</text>
</comment>
<feature type="active site" evidence="3">
    <location>
        <position position="226"/>
    </location>
</feature>
<dbReference type="AlphaFoldDB" id="A0A1H6UBP3"/>
<dbReference type="InterPro" id="IPR029510">
    <property type="entry name" value="Ald_DH_CS_GLU"/>
</dbReference>
<dbReference type="STRING" id="1416801.SAMN05192553_101556"/>
<dbReference type="EMBL" id="FNZH01000001">
    <property type="protein sequence ID" value="SEI85640.1"/>
    <property type="molecule type" value="Genomic_DNA"/>
</dbReference>
<protein>
    <submittedName>
        <fullName evidence="6">Acyl-CoA reductase</fullName>
    </submittedName>
</protein>
<sequence>MDIINPANEKLIQSLPADTPSQVAAKIERLKKGQPDWAHRSLEERIAIIIQFGTLVKQEIETLALVLTSETGKPLEQARNEIRGAHNRIEHIQANAATWLARERVVTAGAVREEIVHEPLGVIANISAWNFPYNVGYNVFLYALLAGNAVAYKPSEYASLTGLKFRDLLIKAGVPANVFDCFIGGAAVGEMLLDADLDGYFFTGSYQTGKYIAQKVAAKMVPVQLELGGKDPLYIMDDVKDIRQAAINAAEGAFYNNGQSCCAVERIYVHENVYDAFVKAFVAEVQGYAMGDPLAEGTFIGPVTRKEQMEVLRDQVKDALEKGAVLHTGGRQRKTEGYFWEPTVLTQVSHQMKVMREESFGPIIGIQSVRNDEEAVALMKDTSYGLTAAVFSDSESRAVQVLEQLPTGTAYWNCCDRVSPNLPWTGRKNSGLGVTLSYLGIRAFTQPKAYHLKG</sequence>
<accession>A0A1H6UBP3</accession>
<evidence type="ECO:0000259" key="5">
    <source>
        <dbReference type="Pfam" id="PF00171"/>
    </source>
</evidence>
<evidence type="ECO:0000256" key="3">
    <source>
        <dbReference type="PROSITE-ProRule" id="PRU10007"/>
    </source>
</evidence>
<dbReference type="FunFam" id="3.40.309.10:FF:000009">
    <property type="entry name" value="Aldehyde dehydrogenase A"/>
    <property type="match status" value="1"/>
</dbReference>
<feature type="domain" description="Aldehyde dehydrogenase" evidence="5">
    <location>
        <begin position="1"/>
        <end position="449"/>
    </location>
</feature>
<gene>
    <name evidence="6" type="ORF">SAMN05192553_101556</name>
</gene>
<dbReference type="InterPro" id="IPR015590">
    <property type="entry name" value="Aldehyde_DH_dom"/>
</dbReference>
<dbReference type="PANTHER" id="PTHR11699">
    <property type="entry name" value="ALDEHYDE DEHYDROGENASE-RELATED"/>
    <property type="match status" value="1"/>
</dbReference>
<reference evidence="7" key="1">
    <citation type="submission" date="2016-10" db="EMBL/GenBank/DDBJ databases">
        <authorList>
            <person name="Varghese N."/>
            <person name="Submissions S."/>
        </authorList>
    </citation>
    <scope>NUCLEOTIDE SEQUENCE [LARGE SCALE GENOMIC DNA]</scope>
    <source>
        <strain evidence="7">IBRC-M 10761</strain>
    </source>
</reference>
<evidence type="ECO:0000256" key="2">
    <source>
        <dbReference type="ARBA" id="ARBA00023002"/>
    </source>
</evidence>
<dbReference type="Gene3D" id="3.40.309.10">
    <property type="entry name" value="Aldehyde Dehydrogenase, Chain A, domain 2"/>
    <property type="match status" value="1"/>
</dbReference>
<dbReference type="PROSITE" id="PS00070">
    <property type="entry name" value="ALDEHYDE_DEHYDR_CYS"/>
    <property type="match status" value="1"/>
</dbReference>
<organism evidence="6 7">
    <name type="scientific">Cyclobacterium xiamenense</name>
    <dbReference type="NCBI Taxonomy" id="1297121"/>
    <lineage>
        <taxon>Bacteria</taxon>
        <taxon>Pseudomonadati</taxon>
        <taxon>Bacteroidota</taxon>
        <taxon>Cytophagia</taxon>
        <taxon>Cytophagales</taxon>
        <taxon>Cyclobacteriaceae</taxon>
        <taxon>Cyclobacterium</taxon>
    </lineage>
</organism>
<dbReference type="InterPro" id="IPR016162">
    <property type="entry name" value="Ald_DH_N"/>
</dbReference>
<name>A0A1H6UBP3_9BACT</name>
<dbReference type="Gene3D" id="3.40.605.10">
    <property type="entry name" value="Aldehyde Dehydrogenase, Chain A, domain 1"/>
    <property type="match status" value="1"/>
</dbReference>
<evidence type="ECO:0000256" key="1">
    <source>
        <dbReference type="ARBA" id="ARBA00009986"/>
    </source>
</evidence>
<dbReference type="Pfam" id="PF00171">
    <property type="entry name" value="Aldedh"/>
    <property type="match status" value="1"/>
</dbReference>
<dbReference type="InterPro" id="IPR016160">
    <property type="entry name" value="Ald_DH_CS_CYS"/>
</dbReference>
<dbReference type="InterPro" id="IPR016161">
    <property type="entry name" value="Ald_DH/histidinol_DH"/>
</dbReference>
<dbReference type="SUPFAM" id="SSF53720">
    <property type="entry name" value="ALDH-like"/>
    <property type="match status" value="1"/>
</dbReference>